<reference evidence="1 2" key="1">
    <citation type="journal article" date="2021" name="Plant Biotechnol. J.">
        <title>Multi-omics assisted identification of the key and species-specific regulatory components of drought-tolerant mechanisms in Gossypium stocksii.</title>
        <authorList>
            <person name="Yu D."/>
            <person name="Ke L."/>
            <person name="Zhang D."/>
            <person name="Wu Y."/>
            <person name="Sun Y."/>
            <person name="Mei J."/>
            <person name="Sun J."/>
            <person name="Sun Y."/>
        </authorList>
    </citation>
    <scope>NUCLEOTIDE SEQUENCE [LARGE SCALE GENOMIC DNA]</scope>
    <source>
        <strain evidence="2">cv. E1</strain>
        <tissue evidence="1">Leaf</tissue>
    </source>
</reference>
<protein>
    <submittedName>
        <fullName evidence="1">Uncharacterized protein</fullName>
    </submittedName>
</protein>
<sequence length="106" mass="12438">VLVSSHQSSIRPEKKQKAIKLSTSKIIFQNVDKKGPSPWNPTLPNRYFLSIPIKQLTHRGGALMALWVTNREKLCTFIEKELFPTWGVRYVYYLLVEGEMRWFIDQ</sequence>
<name>A0A9D3V8P7_9ROSI</name>
<dbReference type="AlphaFoldDB" id="A0A9D3V8P7"/>
<feature type="non-terminal residue" evidence="1">
    <location>
        <position position="1"/>
    </location>
</feature>
<dbReference type="EMBL" id="JAIQCV010000008">
    <property type="protein sequence ID" value="KAH1073581.1"/>
    <property type="molecule type" value="Genomic_DNA"/>
</dbReference>
<dbReference type="Pfam" id="PF05063">
    <property type="entry name" value="MT-A70"/>
    <property type="match status" value="1"/>
</dbReference>
<accession>A0A9D3V8P7</accession>
<comment type="caution">
    <text evidence="1">The sequence shown here is derived from an EMBL/GenBank/DDBJ whole genome shotgun (WGS) entry which is preliminary data.</text>
</comment>
<dbReference type="OrthoDB" id="61116at2759"/>
<dbReference type="Proteomes" id="UP000828251">
    <property type="component" value="Unassembled WGS sequence"/>
</dbReference>
<dbReference type="InterPro" id="IPR007757">
    <property type="entry name" value="MT-A70-like"/>
</dbReference>
<keyword evidence="2" id="KW-1185">Reference proteome</keyword>
<evidence type="ECO:0000313" key="2">
    <source>
        <dbReference type="Proteomes" id="UP000828251"/>
    </source>
</evidence>
<proteinExistence type="predicted"/>
<evidence type="ECO:0000313" key="1">
    <source>
        <dbReference type="EMBL" id="KAH1073581.1"/>
    </source>
</evidence>
<gene>
    <name evidence="1" type="ORF">J1N35_025909</name>
</gene>
<organism evidence="1 2">
    <name type="scientific">Gossypium stocksii</name>
    <dbReference type="NCBI Taxonomy" id="47602"/>
    <lineage>
        <taxon>Eukaryota</taxon>
        <taxon>Viridiplantae</taxon>
        <taxon>Streptophyta</taxon>
        <taxon>Embryophyta</taxon>
        <taxon>Tracheophyta</taxon>
        <taxon>Spermatophyta</taxon>
        <taxon>Magnoliopsida</taxon>
        <taxon>eudicotyledons</taxon>
        <taxon>Gunneridae</taxon>
        <taxon>Pentapetalae</taxon>
        <taxon>rosids</taxon>
        <taxon>malvids</taxon>
        <taxon>Malvales</taxon>
        <taxon>Malvaceae</taxon>
        <taxon>Malvoideae</taxon>
        <taxon>Gossypium</taxon>
    </lineage>
</organism>